<feature type="transmembrane region" description="Helical" evidence="8">
    <location>
        <begin position="83"/>
        <end position="105"/>
    </location>
</feature>
<feature type="transmembrane region" description="Helical" evidence="8">
    <location>
        <begin position="12"/>
        <end position="29"/>
    </location>
</feature>
<evidence type="ECO:0000256" key="7">
    <source>
        <dbReference type="ARBA" id="ARBA00023136"/>
    </source>
</evidence>
<name>A0A9X0Z1K8_9BACI</name>
<keyword evidence="3" id="KW-0813">Transport</keyword>
<protein>
    <submittedName>
        <fullName evidence="9">Spore germination protein (Amino acid permease)</fullName>
    </submittedName>
</protein>
<feature type="transmembrane region" description="Helical" evidence="8">
    <location>
        <begin position="117"/>
        <end position="135"/>
    </location>
</feature>
<evidence type="ECO:0000256" key="1">
    <source>
        <dbReference type="ARBA" id="ARBA00004141"/>
    </source>
</evidence>
<dbReference type="RefSeq" id="WP_210095951.1">
    <property type="nucleotide sequence ID" value="NZ_JAGGMB010000024.1"/>
</dbReference>
<proteinExistence type="inferred from homology"/>
<sequence>MRVKSRISSVNLFFLLVQTMIGVGLLSLPHQTHEAAGSDGWISILISGFFIQLIVLLIWLLCRNFPNLTLFDFSKVILGETSGTVLNFLYIIYLLTVICYIFIIYADTLKRWVLPETPAWILFLITFVLLIYGSICNIKNVVSLFSLLFIFILFLFFITFLVYGDPYIDVRYLFPIGSSGGWNILKSTSDSMISFIGFETLLTYFAFIKQSKTISALKGVFLAVLFVTIFLTYIVILSTVMLSPEEIKITPEPVLYILSAMEIRILSRLDLIFLSFWGLIVFTTIISYTFSASMGISKLIHIKHKFAVILSGTFVLIVSIIFYYMDITLLEKWLKHLCLIFGIIIPILLLLITIIFKREVASTYGKK</sequence>
<comment type="similarity">
    <text evidence="2">Belongs to the amino acid-polyamine-organocation (APC) superfamily. Spore germination protein (SGP) (TC 2.A.3.9) family.</text>
</comment>
<comment type="caution">
    <text evidence="9">The sequence shown here is derived from an EMBL/GenBank/DDBJ whole genome shotgun (WGS) entry which is preliminary data.</text>
</comment>
<feature type="transmembrane region" description="Helical" evidence="8">
    <location>
        <begin position="191"/>
        <end position="208"/>
    </location>
</feature>
<keyword evidence="4" id="KW-0309">Germination</keyword>
<keyword evidence="6 8" id="KW-1133">Transmembrane helix</keyword>
<dbReference type="Gene3D" id="1.20.1740.10">
    <property type="entry name" value="Amino acid/polyamine transporter I"/>
    <property type="match status" value="1"/>
</dbReference>
<keyword evidence="10" id="KW-1185">Reference proteome</keyword>
<dbReference type="Pfam" id="PF03845">
    <property type="entry name" value="Spore_permease"/>
    <property type="match status" value="1"/>
</dbReference>
<evidence type="ECO:0000256" key="4">
    <source>
        <dbReference type="ARBA" id="ARBA00022544"/>
    </source>
</evidence>
<feature type="transmembrane region" description="Helical" evidence="8">
    <location>
        <begin position="271"/>
        <end position="294"/>
    </location>
</feature>
<reference evidence="9" key="1">
    <citation type="submission" date="2021-03" db="EMBL/GenBank/DDBJ databases">
        <title>Genomic Encyclopedia of Type Strains, Phase IV (KMG-IV): sequencing the most valuable type-strain genomes for metagenomic binning, comparative biology and taxonomic classification.</title>
        <authorList>
            <person name="Goeker M."/>
        </authorList>
    </citation>
    <scope>NUCLEOTIDE SEQUENCE</scope>
    <source>
        <strain evidence="9">DSM 107338</strain>
    </source>
</reference>
<dbReference type="GO" id="GO:0016020">
    <property type="term" value="C:membrane"/>
    <property type="evidence" value="ECO:0007669"/>
    <property type="project" value="UniProtKB-SubCell"/>
</dbReference>
<feature type="transmembrane region" description="Helical" evidence="8">
    <location>
        <begin position="337"/>
        <end position="356"/>
    </location>
</feature>
<evidence type="ECO:0000256" key="8">
    <source>
        <dbReference type="SAM" id="Phobius"/>
    </source>
</evidence>
<dbReference type="GO" id="GO:0009847">
    <property type="term" value="P:spore germination"/>
    <property type="evidence" value="ECO:0007669"/>
    <property type="project" value="InterPro"/>
</dbReference>
<feature type="transmembrane region" description="Helical" evidence="8">
    <location>
        <begin position="41"/>
        <end position="62"/>
    </location>
</feature>
<evidence type="ECO:0000313" key="10">
    <source>
        <dbReference type="Proteomes" id="UP001138793"/>
    </source>
</evidence>
<evidence type="ECO:0000256" key="5">
    <source>
        <dbReference type="ARBA" id="ARBA00022692"/>
    </source>
</evidence>
<accession>A0A9X0Z1K8</accession>
<feature type="transmembrane region" description="Helical" evidence="8">
    <location>
        <begin position="220"/>
        <end position="242"/>
    </location>
</feature>
<dbReference type="Proteomes" id="UP001138793">
    <property type="component" value="Unassembled WGS sequence"/>
</dbReference>
<feature type="transmembrane region" description="Helical" evidence="8">
    <location>
        <begin position="142"/>
        <end position="163"/>
    </location>
</feature>
<feature type="transmembrane region" description="Helical" evidence="8">
    <location>
        <begin position="306"/>
        <end position="325"/>
    </location>
</feature>
<comment type="subcellular location">
    <subcellularLocation>
        <location evidence="1">Membrane</location>
        <topology evidence="1">Multi-pass membrane protein</topology>
    </subcellularLocation>
</comment>
<dbReference type="NCBIfam" id="TIGR00912">
    <property type="entry name" value="2A0309"/>
    <property type="match status" value="1"/>
</dbReference>
<dbReference type="AlphaFoldDB" id="A0A9X0Z1K8"/>
<gene>
    <name evidence="9" type="ORF">J2Z64_004264</name>
</gene>
<evidence type="ECO:0000256" key="3">
    <source>
        <dbReference type="ARBA" id="ARBA00022448"/>
    </source>
</evidence>
<keyword evidence="7 8" id="KW-0472">Membrane</keyword>
<dbReference type="EMBL" id="JAGGMB010000024">
    <property type="protein sequence ID" value="MBP2079955.1"/>
    <property type="molecule type" value="Genomic_DNA"/>
</dbReference>
<organism evidence="9 10">
    <name type="scientific">Oceanobacillus polygoni</name>
    <dbReference type="NCBI Taxonomy" id="1235259"/>
    <lineage>
        <taxon>Bacteria</taxon>
        <taxon>Bacillati</taxon>
        <taxon>Bacillota</taxon>
        <taxon>Bacilli</taxon>
        <taxon>Bacillales</taxon>
        <taxon>Bacillaceae</taxon>
        <taxon>Oceanobacillus</taxon>
    </lineage>
</organism>
<evidence type="ECO:0000313" key="9">
    <source>
        <dbReference type="EMBL" id="MBP2079955.1"/>
    </source>
</evidence>
<evidence type="ECO:0000256" key="6">
    <source>
        <dbReference type="ARBA" id="ARBA00022989"/>
    </source>
</evidence>
<dbReference type="PANTHER" id="PTHR34975:SF2">
    <property type="entry name" value="SPORE GERMINATION PROTEIN A2"/>
    <property type="match status" value="1"/>
</dbReference>
<dbReference type="InterPro" id="IPR004761">
    <property type="entry name" value="Spore_GerAB"/>
</dbReference>
<evidence type="ECO:0000256" key="2">
    <source>
        <dbReference type="ARBA" id="ARBA00007998"/>
    </source>
</evidence>
<keyword evidence="5 8" id="KW-0812">Transmembrane</keyword>
<dbReference type="PANTHER" id="PTHR34975">
    <property type="entry name" value="SPORE GERMINATION PROTEIN A2"/>
    <property type="match status" value="1"/>
</dbReference>